<dbReference type="InterPro" id="IPR017850">
    <property type="entry name" value="Alkaline_phosphatase_core_sf"/>
</dbReference>
<dbReference type="Pfam" id="PF07394">
    <property type="entry name" value="DUF1501"/>
    <property type="match status" value="1"/>
</dbReference>
<organism evidence="2 3">
    <name type="scientific">Colwellia psychrerythraea</name>
    <name type="common">Vibrio psychroerythus</name>
    <dbReference type="NCBI Taxonomy" id="28229"/>
    <lineage>
        <taxon>Bacteria</taxon>
        <taxon>Pseudomonadati</taxon>
        <taxon>Pseudomonadota</taxon>
        <taxon>Gammaproteobacteria</taxon>
        <taxon>Alteromonadales</taxon>
        <taxon>Colwelliaceae</taxon>
        <taxon>Colwellia</taxon>
    </lineage>
</organism>
<name>A0A1Y5ERB0_COLPS</name>
<gene>
    <name evidence="2" type="ORF">A9Q75_00385</name>
</gene>
<comment type="caution">
    <text evidence="2">The sequence shown here is derived from an EMBL/GenBank/DDBJ whole genome shotgun (WGS) entry which is preliminary data.</text>
</comment>
<sequence>MAGAGLAVLSFPMSSALAFETKNNPKHNPKIVWVLLRGALDSMHTIVPTLDAQYAQLRPKLSKSFKSPLLPLEKGFALHPSLPNLHQWYQEKSLLPIVAVSSGYPKRSHFDGQDFLESGKGEIDHDSGWLARAIEVKNKSALAVARSTPISLRSSLVNAEQVNTWYPSKFKSADEDIYVALNKLYQNDEALKEKLTSALAVKGLVDDNGQNKRKGKFNDLAKSCAKLMTTEQGVDCAMLELGGWDTHNNQSTRLARKLTELDSGLAELKAGLGDEWQNTVVIIGTEFGRTAKENGTGGTDHGTASALFLAGGAVNGGKVKGRWPGLKSEELFEQRDLMPTSNSFSWFASVLSQHWQLSEQELQQVFPQVKSYDEALIKS</sequence>
<dbReference type="EMBL" id="MAAF01000006">
    <property type="protein sequence ID" value="OUR85030.1"/>
    <property type="molecule type" value="Genomic_DNA"/>
</dbReference>
<feature type="signal peptide" evidence="1">
    <location>
        <begin position="1"/>
        <end position="18"/>
    </location>
</feature>
<feature type="chain" id="PRO_5012305857" description="DUF1501 domain-containing protein" evidence="1">
    <location>
        <begin position="19"/>
        <end position="379"/>
    </location>
</feature>
<dbReference type="SUPFAM" id="SSF53649">
    <property type="entry name" value="Alkaline phosphatase-like"/>
    <property type="match status" value="1"/>
</dbReference>
<evidence type="ECO:0000256" key="1">
    <source>
        <dbReference type="SAM" id="SignalP"/>
    </source>
</evidence>
<accession>A0A1Y5ERB0</accession>
<keyword evidence="1" id="KW-0732">Signal</keyword>
<dbReference type="PANTHER" id="PTHR43737:SF1">
    <property type="entry name" value="DUF1501 DOMAIN-CONTAINING PROTEIN"/>
    <property type="match status" value="1"/>
</dbReference>
<reference evidence="3" key="1">
    <citation type="journal article" date="2017" name="Proc. Natl. Acad. Sci. U.S.A.">
        <title>Simulation of Deepwater Horizon oil plume reveals substrate specialization within a complex community of hydrocarbon degraders.</title>
        <authorList>
            <person name="Hu P."/>
            <person name="Dubinsky E.A."/>
            <person name="Probst A.J."/>
            <person name="Wang J."/>
            <person name="Sieber C.M.K."/>
            <person name="Tom L.M."/>
            <person name="Gardinali P."/>
            <person name="Banfield J.F."/>
            <person name="Atlas R.M."/>
            <person name="Andersen G.L."/>
        </authorList>
    </citation>
    <scope>NUCLEOTIDE SEQUENCE [LARGE SCALE GENOMIC DNA]</scope>
</reference>
<evidence type="ECO:0000313" key="3">
    <source>
        <dbReference type="Proteomes" id="UP000243053"/>
    </source>
</evidence>
<evidence type="ECO:0008006" key="4">
    <source>
        <dbReference type="Google" id="ProtNLM"/>
    </source>
</evidence>
<evidence type="ECO:0000313" key="2">
    <source>
        <dbReference type="EMBL" id="OUR85030.1"/>
    </source>
</evidence>
<dbReference type="PANTHER" id="PTHR43737">
    <property type="entry name" value="BLL7424 PROTEIN"/>
    <property type="match status" value="1"/>
</dbReference>
<dbReference type="AlphaFoldDB" id="A0A1Y5ERB0"/>
<dbReference type="Proteomes" id="UP000243053">
    <property type="component" value="Unassembled WGS sequence"/>
</dbReference>
<dbReference type="InterPro" id="IPR010869">
    <property type="entry name" value="DUF1501"/>
</dbReference>
<protein>
    <recommendedName>
        <fullName evidence="4">DUF1501 domain-containing protein</fullName>
    </recommendedName>
</protein>
<proteinExistence type="predicted"/>